<evidence type="ECO:0000313" key="1">
    <source>
        <dbReference type="EMBL" id="KAH0468286.1"/>
    </source>
</evidence>
<dbReference type="EMBL" id="JAGFBR010000004">
    <property type="protein sequence ID" value="KAH0468286.1"/>
    <property type="molecule type" value="Genomic_DNA"/>
</dbReference>
<organism evidence="1 2">
    <name type="scientific">Dendrobium chrysotoxum</name>
    <name type="common">Orchid</name>
    <dbReference type="NCBI Taxonomy" id="161865"/>
    <lineage>
        <taxon>Eukaryota</taxon>
        <taxon>Viridiplantae</taxon>
        <taxon>Streptophyta</taxon>
        <taxon>Embryophyta</taxon>
        <taxon>Tracheophyta</taxon>
        <taxon>Spermatophyta</taxon>
        <taxon>Magnoliopsida</taxon>
        <taxon>Liliopsida</taxon>
        <taxon>Asparagales</taxon>
        <taxon>Orchidaceae</taxon>
        <taxon>Epidendroideae</taxon>
        <taxon>Malaxideae</taxon>
        <taxon>Dendrobiinae</taxon>
        <taxon>Dendrobium</taxon>
    </lineage>
</organism>
<dbReference type="AlphaFoldDB" id="A0AAV7HGS6"/>
<evidence type="ECO:0000313" key="2">
    <source>
        <dbReference type="Proteomes" id="UP000775213"/>
    </source>
</evidence>
<name>A0AAV7HGS6_DENCH</name>
<proteinExistence type="predicted"/>
<sequence>MKVSPGFPEESLTGDFLKCYLRALDLSESSIDGPDVPSPIGFCPTGVTPTLGGGPSALQCQAVVRQWHFSVRGHSDFGWYFDILWWSSGSSTELRCPLLVQRWCGRTPAVVEEELGCWSFLPSLPSSPLAPIPFSRGNRVLFIEFLSGMACISGRSRVELDIVGATVDGPALGYIVKGIVLDDSCIVLDDPVKTETQIRATKLRRSD</sequence>
<gene>
    <name evidence="1" type="ORF">IEQ34_003319</name>
</gene>
<comment type="caution">
    <text evidence="1">The sequence shown here is derived from an EMBL/GenBank/DDBJ whole genome shotgun (WGS) entry which is preliminary data.</text>
</comment>
<reference evidence="1 2" key="1">
    <citation type="journal article" date="2021" name="Hortic Res">
        <title>Chromosome-scale assembly of the Dendrobium chrysotoxum genome enhances the understanding of orchid evolution.</title>
        <authorList>
            <person name="Zhang Y."/>
            <person name="Zhang G.Q."/>
            <person name="Zhang D."/>
            <person name="Liu X.D."/>
            <person name="Xu X.Y."/>
            <person name="Sun W.H."/>
            <person name="Yu X."/>
            <person name="Zhu X."/>
            <person name="Wang Z.W."/>
            <person name="Zhao X."/>
            <person name="Zhong W.Y."/>
            <person name="Chen H."/>
            <person name="Yin W.L."/>
            <person name="Huang T."/>
            <person name="Niu S.C."/>
            <person name="Liu Z.J."/>
        </authorList>
    </citation>
    <scope>NUCLEOTIDE SEQUENCE [LARGE SCALE GENOMIC DNA]</scope>
    <source>
        <strain evidence="1">Lindl</strain>
    </source>
</reference>
<dbReference type="Proteomes" id="UP000775213">
    <property type="component" value="Unassembled WGS sequence"/>
</dbReference>
<accession>A0AAV7HGS6</accession>
<keyword evidence="2" id="KW-1185">Reference proteome</keyword>
<protein>
    <submittedName>
        <fullName evidence="1">Uncharacterized protein</fullName>
    </submittedName>
</protein>